<evidence type="ECO:0000256" key="1">
    <source>
        <dbReference type="SAM" id="MobiDB-lite"/>
    </source>
</evidence>
<dbReference type="SUPFAM" id="SSF81995">
    <property type="entry name" value="beta-sandwich domain of Sec23/24"/>
    <property type="match status" value="1"/>
</dbReference>
<feature type="compositionally biased region" description="Basic and acidic residues" evidence="1">
    <location>
        <begin position="183"/>
        <end position="193"/>
    </location>
</feature>
<feature type="compositionally biased region" description="Low complexity" evidence="1">
    <location>
        <begin position="44"/>
        <end position="60"/>
    </location>
</feature>
<evidence type="ECO:0000313" key="2">
    <source>
        <dbReference type="EMBL" id="ODA36303.1"/>
    </source>
</evidence>
<accession>A0A1C3ET76</accession>
<proteinExistence type="predicted"/>
<feature type="region of interest" description="Disordered" evidence="1">
    <location>
        <begin position="1"/>
        <end position="20"/>
    </location>
</feature>
<dbReference type="EMBL" id="LYBM01000001">
    <property type="protein sequence ID" value="ODA36303.1"/>
    <property type="molecule type" value="Genomic_DNA"/>
</dbReference>
<sequence>MQPQMPPQHPNGFQAQPQMWPPHMWMQHPAYAQPGMMPPPVHWQAQPQMQQAQPQAQQPADNTQGGNPQSDAMMEQAQAMLEGVLGEEVSMYKELLGSFGMNDKEFWKGAMVGAAAALLLSNENVRGKLVGLVAGAGDKLKSGGCAVKDTAAQTASSVRENITTGSEIFRDTYAASKQGFQESVERHNQEKQSENVQQEQTDKDDTATA</sequence>
<protein>
    <recommendedName>
        <fullName evidence="4">YtxH domain-containing protein</fullName>
    </recommendedName>
</protein>
<dbReference type="AlphaFoldDB" id="A0A1C3ET76"/>
<name>A0A1C3ET76_9GAMM</name>
<dbReference type="Proteomes" id="UP000094936">
    <property type="component" value="Unassembled WGS sequence"/>
</dbReference>
<reference evidence="2 3" key="1">
    <citation type="submission" date="2016-05" db="EMBL/GenBank/DDBJ databases">
        <title>Genomic Taxonomy of the Vibrionaceae.</title>
        <authorList>
            <person name="Gomez-Gil B."/>
            <person name="Enciso-Ibarra J."/>
        </authorList>
    </citation>
    <scope>NUCLEOTIDE SEQUENCE [LARGE SCALE GENOMIC DNA]</scope>
    <source>
        <strain evidence="2 3">CAIM 1920</strain>
    </source>
</reference>
<feature type="compositionally biased region" description="Basic and acidic residues" evidence="1">
    <location>
        <begin position="200"/>
        <end position="209"/>
    </location>
</feature>
<dbReference type="STRING" id="1080227.A8L45_00220"/>
<feature type="region of interest" description="Disordered" evidence="1">
    <location>
        <begin position="179"/>
        <end position="209"/>
    </location>
</feature>
<feature type="compositionally biased region" description="Polar residues" evidence="1">
    <location>
        <begin position="61"/>
        <end position="70"/>
    </location>
</feature>
<feature type="region of interest" description="Disordered" evidence="1">
    <location>
        <begin position="31"/>
        <end position="70"/>
    </location>
</feature>
<keyword evidence="3" id="KW-1185">Reference proteome</keyword>
<comment type="caution">
    <text evidence="2">The sequence shown here is derived from an EMBL/GenBank/DDBJ whole genome shotgun (WGS) entry which is preliminary data.</text>
</comment>
<organism evidence="2 3">
    <name type="scientific">Veronia pacifica</name>
    <dbReference type="NCBI Taxonomy" id="1080227"/>
    <lineage>
        <taxon>Bacteria</taxon>
        <taxon>Pseudomonadati</taxon>
        <taxon>Pseudomonadota</taxon>
        <taxon>Gammaproteobacteria</taxon>
        <taxon>Vibrionales</taxon>
        <taxon>Vibrionaceae</taxon>
        <taxon>Veronia</taxon>
    </lineage>
</organism>
<gene>
    <name evidence="2" type="ORF">A8L45_00220</name>
</gene>
<evidence type="ECO:0000313" key="3">
    <source>
        <dbReference type="Proteomes" id="UP000094936"/>
    </source>
</evidence>
<evidence type="ECO:0008006" key="4">
    <source>
        <dbReference type="Google" id="ProtNLM"/>
    </source>
</evidence>